<evidence type="ECO:0000313" key="3">
    <source>
        <dbReference type="EMBL" id="MFD2096748.1"/>
    </source>
</evidence>
<sequence>MKRILFLCTGNSARSQLAEVVLRVMGEDRFEVCSAGTAPETVDSRVYQVLSEQAIEPGELTSKAVTQAMLENSDLVISLCDDANQECRTLPDDISHLHWELDDPKSHTGLDAFRNTLAELQERIGLLVKFQGSATAATVVPNQFFKSLTDTTRLTILMLLQDEGELSVGELVEALQLSQPKISRHLAQLRQQGVLTDRRKGQWVFYGLNNELPTWAEHVIAATRIGNPALINKEKSRLKVMAERPSKAIA</sequence>
<dbReference type="InterPro" id="IPR023485">
    <property type="entry name" value="Ptyr_pPase"/>
</dbReference>
<evidence type="ECO:0000259" key="2">
    <source>
        <dbReference type="PROSITE" id="PS50987"/>
    </source>
</evidence>
<proteinExistence type="predicted"/>
<dbReference type="SUPFAM" id="SSF46785">
    <property type="entry name" value="Winged helix' DNA-binding domain"/>
    <property type="match status" value="1"/>
</dbReference>
<evidence type="ECO:0000256" key="1">
    <source>
        <dbReference type="ARBA" id="ARBA00022849"/>
    </source>
</evidence>
<dbReference type="CDD" id="cd16345">
    <property type="entry name" value="LMWP_ArsC"/>
    <property type="match status" value="1"/>
</dbReference>
<dbReference type="PANTHER" id="PTHR43428:SF1">
    <property type="entry name" value="ARSENATE REDUCTASE"/>
    <property type="match status" value="1"/>
</dbReference>
<dbReference type="Gene3D" id="3.40.50.2300">
    <property type="match status" value="1"/>
</dbReference>
<dbReference type="SMART" id="SM00418">
    <property type="entry name" value="HTH_ARSR"/>
    <property type="match status" value="1"/>
</dbReference>
<dbReference type="RefSeq" id="WP_345339446.1">
    <property type="nucleotide sequence ID" value="NZ_BAABLI010000009.1"/>
</dbReference>
<reference evidence="4" key="1">
    <citation type="journal article" date="2019" name="Int. J. Syst. Evol. Microbiol.">
        <title>The Global Catalogue of Microorganisms (GCM) 10K type strain sequencing project: providing services to taxonomists for standard genome sequencing and annotation.</title>
        <authorList>
            <consortium name="The Broad Institute Genomics Platform"/>
            <consortium name="The Broad Institute Genome Sequencing Center for Infectious Disease"/>
            <person name="Wu L."/>
            <person name="Ma J."/>
        </authorList>
    </citation>
    <scope>NUCLEOTIDE SEQUENCE [LARGE SCALE GENOMIC DNA]</scope>
    <source>
        <strain evidence="4">CGMCC 1.10992</strain>
    </source>
</reference>
<dbReference type="PRINTS" id="PR00778">
    <property type="entry name" value="HTHARSR"/>
</dbReference>
<keyword evidence="4" id="KW-1185">Reference proteome</keyword>
<accession>A0ABW4XR49</accession>
<evidence type="ECO:0000313" key="4">
    <source>
        <dbReference type="Proteomes" id="UP001597380"/>
    </source>
</evidence>
<dbReference type="InterPro" id="IPR036388">
    <property type="entry name" value="WH-like_DNA-bd_sf"/>
</dbReference>
<keyword evidence="1" id="KW-0059">Arsenical resistance</keyword>
<dbReference type="PANTHER" id="PTHR43428">
    <property type="entry name" value="ARSENATE REDUCTASE"/>
    <property type="match status" value="1"/>
</dbReference>
<dbReference type="Pfam" id="PF01022">
    <property type="entry name" value="HTH_5"/>
    <property type="match status" value="1"/>
</dbReference>
<dbReference type="InterPro" id="IPR036196">
    <property type="entry name" value="Ptyr_pPase_sf"/>
</dbReference>
<dbReference type="PROSITE" id="PS50987">
    <property type="entry name" value="HTH_ARSR_2"/>
    <property type="match status" value="1"/>
</dbReference>
<dbReference type="SMART" id="SM00226">
    <property type="entry name" value="LMWPc"/>
    <property type="match status" value="1"/>
</dbReference>
<name>A0ABW4XR49_9GAMM</name>
<dbReference type="CDD" id="cd00090">
    <property type="entry name" value="HTH_ARSR"/>
    <property type="match status" value="1"/>
</dbReference>
<comment type="caution">
    <text evidence="3">The sequence shown here is derived from an EMBL/GenBank/DDBJ whole genome shotgun (WGS) entry which is preliminary data.</text>
</comment>
<dbReference type="Pfam" id="PF01451">
    <property type="entry name" value="LMWPc"/>
    <property type="match status" value="1"/>
</dbReference>
<dbReference type="InterPro" id="IPR011991">
    <property type="entry name" value="ArsR-like_HTH"/>
</dbReference>
<gene>
    <name evidence="3" type="ORF">ACFSJ3_12190</name>
</gene>
<feature type="domain" description="HTH arsR-type" evidence="2">
    <location>
        <begin position="133"/>
        <end position="234"/>
    </location>
</feature>
<dbReference type="Gene3D" id="1.10.10.10">
    <property type="entry name" value="Winged helix-like DNA-binding domain superfamily/Winged helix DNA-binding domain"/>
    <property type="match status" value="1"/>
</dbReference>
<dbReference type="InterPro" id="IPR036390">
    <property type="entry name" value="WH_DNA-bd_sf"/>
</dbReference>
<protein>
    <submittedName>
        <fullName evidence="3">Metalloregulator ArsR/SmtB family transcription factor</fullName>
    </submittedName>
</protein>
<dbReference type="NCBIfam" id="NF007528">
    <property type="entry name" value="PRK10141.1"/>
    <property type="match status" value="1"/>
</dbReference>
<dbReference type="NCBIfam" id="NF033788">
    <property type="entry name" value="HTH_metalloreg"/>
    <property type="match status" value="1"/>
</dbReference>
<dbReference type="EMBL" id="JBHUHT010000013">
    <property type="protein sequence ID" value="MFD2096748.1"/>
    <property type="molecule type" value="Genomic_DNA"/>
</dbReference>
<dbReference type="Proteomes" id="UP001597380">
    <property type="component" value="Unassembled WGS sequence"/>
</dbReference>
<organism evidence="3 4">
    <name type="scientific">Corallincola platygyrae</name>
    <dbReference type="NCBI Taxonomy" id="1193278"/>
    <lineage>
        <taxon>Bacteria</taxon>
        <taxon>Pseudomonadati</taxon>
        <taxon>Pseudomonadota</taxon>
        <taxon>Gammaproteobacteria</taxon>
        <taxon>Alteromonadales</taxon>
        <taxon>Psychromonadaceae</taxon>
        <taxon>Corallincola</taxon>
    </lineage>
</organism>
<dbReference type="SUPFAM" id="SSF52788">
    <property type="entry name" value="Phosphotyrosine protein phosphatases I"/>
    <property type="match status" value="1"/>
</dbReference>
<dbReference type="InterPro" id="IPR001845">
    <property type="entry name" value="HTH_ArsR_DNA-bd_dom"/>
</dbReference>